<name>A0A4S8WVC3_AURPU</name>
<evidence type="ECO:0000313" key="6">
    <source>
        <dbReference type="Proteomes" id="UP000305064"/>
    </source>
</evidence>
<proteinExistence type="predicted"/>
<dbReference type="InterPro" id="IPR001680">
    <property type="entry name" value="WD40_rpt"/>
</dbReference>
<dbReference type="Proteomes" id="UP000305064">
    <property type="component" value="Unassembled WGS sequence"/>
</dbReference>
<evidence type="ECO:0000259" key="3">
    <source>
        <dbReference type="Pfam" id="PF24883"/>
    </source>
</evidence>
<dbReference type="InterPro" id="IPR027417">
    <property type="entry name" value="P-loop_NTPase"/>
</dbReference>
<dbReference type="Pfam" id="PF24883">
    <property type="entry name" value="NPHP3_N"/>
    <property type="match status" value="1"/>
</dbReference>
<dbReference type="SMART" id="SM00320">
    <property type="entry name" value="WD40"/>
    <property type="match status" value="1"/>
</dbReference>
<evidence type="ECO:0000313" key="4">
    <source>
        <dbReference type="EMBL" id="THW30482.1"/>
    </source>
</evidence>
<organism evidence="4 7">
    <name type="scientific">Aureobasidium pullulans</name>
    <name type="common">Black yeast</name>
    <name type="synonym">Pullularia pullulans</name>
    <dbReference type="NCBI Taxonomy" id="5580"/>
    <lineage>
        <taxon>Eukaryota</taxon>
        <taxon>Fungi</taxon>
        <taxon>Dikarya</taxon>
        <taxon>Ascomycota</taxon>
        <taxon>Pezizomycotina</taxon>
        <taxon>Dothideomycetes</taxon>
        <taxon>Dothideomycetidae</taxon>
        <taxon>Dothideales</taxon>
        <taxon>Saccotheciaceae</taxon>
        <taxon>Aureobasidium</taxon>
    </lineage>
</organism>
<comment type="caution">
    <text evidence="4">The sequence shown here is derived from an EMBL/GenBank/DDBJ whole genome shotgun (WGS) entry which is preliminary data.</text>
</comment>
<dbReference type="PANTHER" id="PTHR10039:SF14">
    <property type="entry name" value="NACHT DOMAIN-CONTAINING PROTEIN"/>
    <property type="match status" value="1"/>
</dbReference>
<dbReference type="SUPFAM" id="SSF50978">
    <property type="entry name" value="WD40 repeat-like"/>
    <property type="match status" value="1"/>
</dbReference>
<evidence type="ECO:0000256" key="2">
    <source>
        <dbReference type="PROSITE-ProRule" id="PRU00221"/>
    </source>
</evidence>
<dbReference type="Proteomes" id="UP000310687">
    <property type="component" value="Unassembled WGS sequence"/>
</dbReference>
<dbReference type="InterPro" id="IPR036322">
    <property type="entry name" value="WD40_repeat_dom_sf"/>
</dbReference>
<dbReference type="SUPFAM" id="SSF52540">
    <property type="entry name" value="P-loop containing nucleoside triphosphate hydrolases"/>
    <property type="match status" value="1"/>
</dbReference>
<gene>
    <name evidence="5" type="ORF">D6C94_10748</name>
    <name evidence="4" type="ORF">D6D22_10670</name>
</gene>
<feature type="repeat" description="WD" evidence="2">
    <location>
        <begin position="545"/>
        <end position="575"/>
    </location>
</feature>
<protein>
    <recommendedName>
        <fullName evidence="3">Nephrocystin 3-like N-terminal domain-containing protein</fullName>
    </recommendedName>
</protein>
<dbReference type="Pfam" id="PF00400">
    <property type="entry name" value="WD40"/>
    <property type="match status" value="1"/>
</dbReference>
<feature type="domain" description="Nephrocystin 3-like N-terminal" evidence="3">
    <location>
        <begin position="221"/>
        <end position="295"/>
    </location>
</feature>
<accession>A0A4S8WVC3</accession>
<dbReference type="AlphaFoldDB" id="A0A4S8WVC3"/>
<dbReference type="InterPro" id="IPR015943">
    <property type="entry name" value="WD40/YVTN_repeat-like_dom_sf"/>
</dbReference>
<dbReference type="PROSITE" id="PS50294">
    <property type="entry name" value="WD_REPEATS_REGION"/>
    <property type="match status" value="1"/>
</dbReference>
<sequence>MAESTIRIRTQDGIVQIAYNSGETVRNLRLRLEKPVLTLGRVDTTSSKAPDQVQYKHSYRNVEAEEIAEQYMGNIGIFPSGSMVGSHTYEDVKGKATAPPCMNVDRSLQEASKLPPLSQCPAADCIIRLRLGPDLLVVTHSNVDIKAIANPTVTDTHARGGHGHRILNPAATHNGRQMNGNDSGSNPFDRLPFAEQAAFNASDKQHDPLCLEHTRVEVLAEIRAWIYDRKDERCIFWLEGMARTGKSTIARTIARELHDSGHLGASFFFSRGGGDVRHAALFVTTVARQLAEHPNVDNKRILRASIIIVIDASDECDDENDIKSILQLFTQAQDITTVRLRVIVTIRPGTHSHLGLQVAPATFRRQLVLDELSKDAVDQDIRAFFKSHFDAIRIKHGALPTAWPGDDIVDMLVQRAGTLFIYAATVCRFLREDERFSQERLFFVLQQDSAYRKSLLAIDDIYIKVLHRAMANGHNKDFRTKLNRWLNNIIKPVVVLLQPLSIPSAQEVISDANRFVLQNRAVIEKAPLQTYASRILFSPRRSWTLEGHLAYVSAVAFSPDGKLVASASGDETVRL</sequence>
<dbReference type="EMBL" id="QZAL01000397">
    <property type="protein sequence ID" value="THW30482.1"/>
    <property type="molecule type" value="Genomic_DNA"/>
</dbReference>
<keyword evidence="2" id="KW-0853">WD repeat</keyword>
<dbReference type="PANTHER" id="PTHR10039">
    <property type="entry name" value="AMELOGENIN"/>
    <property type="match status" value="1"/>
</dbReference>
<keyword evidence="1" id="KW-0677">Repeat</keyword>
<dbReference type="InterPro" id="IPR056884">
    <property type="entry name" value="NPHP3-like_N"/>
</dbReference>
<evidence type="ECO:0000256" key="1">
    <source>
        <dbReference type="ARBA" id="ARBA00022737"/>
    </source>
</evidence>
<dbReference type="EMBL" id="QZBJ01000190">
    <property type="protein sequence ID" value="THY66988.1"/>
    <property type="molecule type" value="Genomic_DNA"/>
</dbReference>
<dbReference type="PROSITE" id="PS50082">
    <property type="entry name" value="WD_REPEATS_2"/>
    <property type="match status" value="1"/>
</dbReference>
<dbReference type="Gene3D" id="3.40.50.300">
    <property type="entry name" value="P-loop containing nucleotide triphosphate hydrolases"/>
    <property type="match status" value="1"/>
</dbReference>
<evidence type="ECO:0000313" key="5">
    <source>
        <dbReference type="EMBL" id="THY66988.1"/>
    </source>
</evidence>
<evidence type="ECO:0000313" key="7">
    <source>
        <dbReference type="Proteomes" id="UP000310687"/>
    </source>
</evidence>
<dbReference type="Gene3D" id="2.130.10.10">
    <property type="entry name" value="YVTN repeat-like/Quinoprotein amine dehydrogenase"/>
    <property type="match status" value="1"/>
</dbReference>
<reference evidence="6 7" key="1">
    <citation type="submission" date="2018-10" db="EMBL/GenBank/DDBJ databases">
        <title>Fifty Aureobasidium pullulans genomes reveal a recombining polyextremotolerant generalist.</title>
        <authorList>
            <person name="Gostincar C."/>
            <person name="Turk M."/>
            <person name="Zajc J."/>
            <person name="Gunde-Cimerman N."/>
        </authorList>
    </citation>
    <scope>NUCLEOTIDE SEQUENCE [LARGE SCALE GENOMIC DNA]</scope>
    <source>
        <strain evidence="4 7">EXF-11013</strain>
        <strain evidence="5 6">EXF-4256</strain>
    </source>
</reference>